<dbReference type="Proteomes" id="UP000245119">
    <property type="component" value="Linkage Group LG12"/>
</dbReference>
<dbReference type="InterPro" id="IPR000859">
    <property type="entry name" value="CUB_dom"/>
</dbReference>
<feature type="domain" description="CUB" evidence="4">
    <location>
        <begin position="224"/>
        <end position="346"/>
    </location>
</feature>
<dbReference type="EMBL" id="PZQS01000012">
    <property type="protein sequence ID" value="PVD21317.1"/>
    <property type="molecule type" value="Genomic_DNA"/>
</dbReference>
<feature type="domain" description="CUB" evidence="4">
    <location>
        <begin position="452"/>
        <end position="527"/>
    </location>
</feature>
<feature type="disulfide bond" evidence="3">
    <location>
        <begin position="224"/>
        <end position="251"/>
    </location>
</feature>
<gene>
    <name evidence="6" type="ORF">C0Q70_19490</name>
</gene>
<keyword evidence="1" id="KW-0677">Repeat</keyword>
<organism evidence="6 7">
    <name type="scientific">Pomacea canaliculata</name>
    <name type="common">Golden apple snail</name>
    <dbReference type="NCBI Taxonomy" id="400727"/>
    <lineage>
        <taxon>Eukaryota</taxon>
        <taxon>Metazoa</taxon>
        <taxon>Spiralia</taxon>
        <taxon>Lophotrochozoa</taxon>
        <taxon>Mollusca</taxon>
        <taxon>Gastropoda</taxon>
        <taxon>Caenogastropoda</taxon>
        <taxon>Architaenioglossa</taxon>
        <taxon>Ampullarioidea</taxon>
        <taxon>Ampullariidae</taxon>
        <taxon>Pomacea</taxon>
    </lineage>
</organism>
<dbReference type="STRING" id="400727.A0A2T7NJI1"/>
<dbReference type="PROSITE" id="PS01180">
    <property type="entry name" value="CUB"/>
    <property type="match status" value="4"/>
</dbReference>
<dbReference type="Gene3D" id="2.60.120.290">
    <property type="entry name" value="Spermadhesin, CUB domain"/>
    <property type="match status" value="4"/>
</dbReference>
<evidence type="ECO:0000256" key="3">
    <source>
        <dbReference type="PROSITE-ProRule" id="PRU00059"/>
    </source>
</evidence>
<feature type="domain" description="CUB" evidence="4">
    <location>
        <begin position="103"/>
        <end position="221"/>
    </location>
</feature>
<sequence length="527" mass="60019">MVVDARTSYRRPRHDLLSCRSVYSQFQSFQLEQPYSGKCMDWLTVSNSTSPTERLCGTADVNQLRHMDYVTTGNVLIIQFVTDSKISGNGFQAVYATDIAKNCDNIITDLNGTLSSPRHLATGTYLPNMHCTTTLSVPSSFRIRIYLRRLNFSDPHSGACSEGDFLHFRDLQSDVQTTVTCADPHRDGQLLFESSGSQVEVLFVSDHVTQGEGFELSYAGVPSCQNETYSQYSGAVFSINFPRHYPNMQECFYTINVSEHDNIIELSFPSFFTESDAASDARLRDGRCTRDFVEIFDGEAIHKVCGNWSGKEHLLLFRSRANVLVFRFVSDEQITRPGFYATWQTIKGNNKTCLSTWIDTGHLCFQVMYNPQTWDDGEADCISRGGHLASLLDSDTQRLLNDHILSQTCTDWEAFWIGGSDREWESDFYWTDGSKVVFTIFPKAESSKPVDCDKNFTLDSNTRWVRLQSPGYPGKYPDNTNCTYFVHAPTTAELELEFWDFWLENKNSERYVIDDDPCIMTDNDTQH</sequence>
<accession>A0A2T7NJI1</accession>
<evidence type="ECO:0000256" key="1">
    <source>
        <dbReference type="ARBA" id="ARBA00022737"/>
    </source>
</evidence>
<dbReference type="Pfam" id="PF00431">
    <property type="entry name" value="CUB"/>
    <property type="match status" value="3"/>
</dbReference>
<comment type="caution">
    <text evidence="3">Lacks conserved residue(s) required for the propagation of feature annotation.</text>
</comment>
<dbReference type="OrthoDB" id="2142683at2759"/>
<dbReference type="InterPro" id="IPR016187">
    <property type="entry name" value="CTDL_fold"/>
</dbReference>
<dbReference type="PANTHER" id="PTHR24251">
    <property type="entry name" value="OVOCHYMASE-RELATED"/>
    <property type="match status" value="1"/>
</dbReference>
<dbReference type="PROSITE" id="PS50041">
    <property type="entry name" value="C_TYPE_LECTIN_2"/>
    <property type="match status" value="1"/>
</dbReference>
<evidence type="ECO:0000313" key="6">
    <source>
        <dbReference type="EMBL" id="PVD21317.1"/>
    </source>
</evidence>
<dbReference type="CDD" id="cd00037">
    <property type="entry name" value="CLECT"/>
    <property type="match status" value="1"/>
</dbReference>
<evidence type="ECO:0000259" key="4">
    <source>
        <dbReference type="PROSITE" id="PS01180"/>
    </source>
</evidence>
<dbReference type="Pfam" id="PF00059">
    <property type="entry name" value="Lectin_C"/>
    <property type="match status" value="1"/>
</dbReference>
<dbReference type="SUPFAM" id="SSF49854">
    <property type="entry name" value="Spermadhesin, CUB domain"/>
    <property type="match status" value="4"/>
</dbReference>
<evidence type="ECO:0008006" key="8">
    <source>
        <dbReference type="Google" id="ProtNLM"/>
    </source>
</evidence>
<dbReference type="InterPro" id="IPR016186">
    <property type="entry name" value="C-type_lectin-like/link_sf"/>
</dbReference>
<dbReference type="Gene3D" id="3.10.100.10">
    <property type="entry name" value="Mannose-Binding Protein A, subunit A"/>
    <property type="match status" value="1"/>
</dbReference>
<dbReference type="AlphaFoldDB" id="A0A2T7NJI1"/>
<dbReference type="CDD" id="cd00041">
    <property type="entry name" value="CUB"/>
    <property type="match status" value="4"/>
</dbReference>
<evidence type="ECO:0000259" key="5">
    <source>
        <dbReference type="PROSITE" id="PS50041"/>
    </source>
</evidence>
<dbReference type="InterPro" id="IPR001304">
    <property type="entry name" value="C-type_lectin-like"/>
</dbReference>
<evidence type="ECO:0000313" key="7">
    <source>
        <dbReference type="Proteomes" id="UP000245119"/>
    </source>
</evidence>
<dbReference type="SUPFAM" id="SSF56436">
    <property type="entry name" value="C-type lectin-like"/>
    <property type="match status" value="1"/>
</dbReference>
<dbReference type="InterPro" id="IPR035914">
    <property type="entry name" value="Sperma_CUB_dom_sf"/>
</dbReference>
<feature type="disulfide bond" evidence="3">
    <location>
        <begin position="288"/>
        <end position="305"/>
    </location>
</feature>
<reference evidence="6 7" key="1">
    <citation type="submission" date="2018-04" db="EMBL/GenBank/DDBJ databases">
        <title>The genome of golden apple snail Pomacea canaliculata provides insight into stress tolerance and invasive adaptation.</title>
        <authorList>
            <person name="Liu C."/>
            <person name="Liu B."/>
            <person name="Ren Y."/>
            <person name="Zhang Y."/>
            <person name="Wang H."/>
            <person name="Li S."/>
            <person name="Jiang F."/>
            <person name="Yin L."/>
            <person name="Zhang G."/>
            <person name="Qian W."/>
            <person name="Fan W."/>
        </authorList>
    </citation>
    <scope>NUCLEOTIDE SEQUENCE [LARGE SCALE GENOMIC DNA]</scope>
    <source>
        <strain evidence="6">SZHN2017</strain>
        <tissue evidence="6">Muscle</tissue>
    </source>
</reference>
<name>A0A2T7NJI1_POMCA</name>
<dbReference type="SMART" id="SM00034">
    <property type="entry name" value="CLECT"/>
    <property type="match status" value="1"/>
</dbReference>
<protein>
    <recommendedName>
        <fullName evidence="8">Cubilin</fullName>
    </recommendedName>
</protein>
<dbReference type="SMART" id="SM00042">
    <property type="entry name" value="CUB"/>
    <property type="match status" value="3"/>
</dbReference>
<keyword evidence="7" id="KW-1185">Reference proteome</keyword>
<feature type="domain" description="CUB" evidence="4">
    <location>
        <begin position="1"/>
        <end position="98"/>
    </location>
</feature>
<evidence type="ECO:0000256" key="2">
    <source>
        <dbReference type="ARBA" id="ARBA00023157"/>
    </source>
</evidence>
<keyword evidence="2 3" id="KW-1015">Disulfide bond</keyword>
<feature type="domain" description="C-type lectin" evidence="5">
    <location>
        <begin position="360"/>
        <end position="464"/>
    </location>
</feature>
<proteinExistence type="predicted"/>
<comment type="caution">
    <text evidence="6">The sequence shown here is derived from an EMBL/GenBank/DDBJ whole genome shotgun (WGS) entry which is preliminary data.</text>
</comment>